<dbReference type="Gene3D" id="3.40.980.10">
    <property type="entry name" value="MoaB/Mog-like domain"/>
    <property type="match status" value="1"/>
</dbReference>
<dbReference type="Gene3D" id="3.90.105.10">
    <property type="entry name" value="Molybdopterin biosynthesis moea protein, domain 2"/>
    <property type="match status" value="1"/>
</dbReference>
<dbReference type="InterPro" id="IPR005111">
    <property type="entry name" value="MoeA_C_domain_IV"/>
</dbReference>
<dbReference type="CDD" id="cd00887">
    <property type="entry name" value="MoeA"/>
    <property type="match status" value="1"/>
</dbReference>
<evidence type="ECO:0000259" key="7">
    <source>
        <dbReference type="SMART" id="SM00852"/>
    </source>
</evidence>
<dbReference type="InterPro" id="IPR038987">
    <property type="entry name" value="MoeA-like"/>
</dbReference>
<gene>
    <name evidence="8" type="ORF">AHMF7605_25415</name>
</gene>
<dbReference type="SMART" id="SM00852">
    <property type="entry name" value="MoCF_biosynth"/>
    <property type="match status" value="1"/>
</dbReference>
<dbReference type="SUPFAM" id="SSF63882">
    <property type="entry name" value="MoeA N-terminal region -like"/>
    <property type="match status" value="1"/>
</dbReference>
<evidence type="ECO:0000313" key="8">
    <source>
        <dbReference type="EMBL" id="PSR56596.1"/>
    </source>
</evidence>
<organism evidence="8 9">
    <name type="scientific">Adhaeribacter arboris</name>
    <dbReference type="NCBI Taxonomy" id="2072846"/>
    <lineage>
        <taxon>Bacteria</taxon>
        <taxon>Pseudomonadati</taxon>
        <taxon>Bacteroidota</taxon>
        <taxon>Cytophagia</taxon>
        <taxon>Cytophagales</taxon>
        <taxon>Hymenobacteraceae</taxon>
        <taxon>Adhaeribacter</taxon>
    </lineage>
</organism>
<dbReference type="Pfam" id="PF03453">
    <property type="entry name" value="MoeA_N"/>
    <property type="match status" value="1"/>
</dbReference>
<dbReference type="PANTHER" id="PTHR10192:SF5">
    <property type="entry name" value="GEPHYRIN"/>
    <property type="match status" value="1"/>
</dbReference>
<dbReference type="InterPro" id="IPR008284">
    <property type="entry name" value="MoCF_biosynth_CS"/>
</dbReference>
<dbReference type="InterPro" id="IPR036688">
    <property type="entry name" value="MoeA_C_domain_IV_sf"/>
</dbReference>
<dbReference type="PROSITE" id="PS01079">
    <property type="entry name" value="MOCF_BIOSYNTHESIS_2"/>
    <property type="match status" value="1"/>
</dbReference>
<evidence type="ECO:0000256" key="6">
    <source>
        <dbReference type="RuleBase" id="RU365090"/>
    </source>
</evidence>
<comment type="function">
    <text evidence="1 6">Catalyzes the insertion of molybdate into adenylated molybdopterin with the concomitant release of AMP.</text>
</comment>
<evidence type="ECO:0000256" key="5">
    <source>
        <dbReference type="ARBA" id="ARBA00047317"/>
    </source>
</evidence>
<dbReference type="PANTHER" id="PTHR10192">
    <property type="entry name" value="MOLYBDOPTERIN BIOSYNTHESIS PROTEIN"/>
    <property type="match status" value="1"/>
</dbReference>
<dbReference type="GO" id="GO:0046872">
    <property type="term" value="F:metal ion binding"/>
    <property type="evidence" value="ECO:0007669"/>
    <property type="project" value="UniProtKB-UniRule"/>
</dbReference>
<dbReference type="GO" id="GO:0061599">
    <property type="term" value="F:molybdopterin molybdotransferase activity"/>
    <property type="evidence" value="ECO:0007669"/>
    <property type="project" value="UniProtKB-UniRule"/>
</dbReference>
<comment type="pathway">
    <text evidence="2 6">Cofactor biosynthesis; molybdopterin biosynthesis.</text>
</comment>
<reference evidence="8 9" key="1">
    <citation type="submission" date="2018-03" db="EMBL/GenBank/DDBJ databases">
        <title>Adhaeribacter sp. HMF7605 Genome sequencing and assembly.</title>
        <authorList>
            <person name="Kang H."/>
            <person name="Kang J."/>
            <person name="Cha I."/>
            <person name="Kim H."/>
            <person name="Joh K."/>
        </authorList>
    </citation>
    <scope>NUCLEOTIDE SEQUENCE [LARGE SCALE GENOMIC DNA]</scope>
    <source>
        <strain evidence="8 9">HMF7605</strain>
    </source>
</reference>
<dbReference type="GO" id="GO:0005829">
    <property type="term" value="C:cytosol"/>
    <property type="evidence" value="ECO:0007669"/>
    <property type="project" value="TreeGrafter"/>
</dbReference>
<sequence>MITVDEAFARIIANKIDLPVTEIALDEAVGKVLQEPVYADRDFPPYHRVTMDGIAIRYETYKAGEDTFQIEGLQLAGAPAQKLTNADGCLEVMTGAILPQNTDTVIRYEDVSITERRGKRYAHILAAPKMRLLNVHQQGFDRRANDLLIPEGTVLSPAEIAVAATVGKSSLKVTQVPRVAIISTGDELVDVTQTPLPHQIRKSNGYMLQAAMREQGITADLFHLVDDKPLLLQELQKLINQYNVLVLSGGVSKGKADFIPEVLRELGVQQLFHEVAQRPGKPFWFGKHAAGPVVFALPGNPVSTFVCYYKYVQPWLWTVLGASASWTMQASLTTEVTFNPKLTYFLPVKVFVTSTGLWRAQPVSIGGSGDFAALMTADGFLELPPDQTKFSAGESFPIICFRRFF</sequence>
<protein>
    <recommendedName>
        <fullName evidence="6">Molybdopterin molybdenumtransferase</fullName>
        <ecNumber evidence="6">2.10.1.1</ecNumber>
    </recommendedName>
</protein>
<dbReference type="InterPro" id="IPR036425">
    <property type="entry name" value="MoaB/Mog-like_dom_sf"/>
</dbReference>
<dbReference type="Proteomes" id="UP000240357">
    <property type="component" value="Unassembled WGS sequence"/>
</dbReference>
<dbReference type="NCBIfam" id="TIGR00177">
    <property type="entry name" value="molyb_syn"/>
    <property type="match status" value="1"/>
</dbReference>
<keyword evidence="9" id="KW-1185">Reference proteome</keyword>
<comment type="catalytic activity">
    <reaction evidence="5">
        <text>adenylyl-molybdopterin + molybdate = Mo-molybdopterin + AMP + H(+)</text>
        <dbReference type="Rhea" id="RHEA:35047"/>
        <dbReference type="ChEBI" id="CHEBI:15378"/>
        <dbReference type="ChEBI" id="CHEBI:36264"/>
        <dbReference type="ChEBI" id="CHEBI:62727"/>
        <dbReference type="ChEBI" id="CHEBI:71302"/>
        <dbReference type="ChEBI" id="CHEBI:456215"/>
        <dbReference type="EC" id="2.10.1.1"/>
    </reaction>
</comment>
<dbReference type="Gene3D" id="2.40.340.10">
    <property type="entry name" value="MoeA, C-terminal, domain IV"/>
    <property type="match status" value="1"/>
</dbReference>
<keyword evidence="6" id="KW-0500">Molybdenum</keyword>
<evidence type="ECO:0000256" key="1">
    <source>
        <dbReference type="ARBA" id="ARBA00002901"/>
    </source>
</evidence>
<dbReference type="EMBL" id="PYFT01000001">
    <property type="protein sequence ID" value="PSR56596.1"/>
    <property type="molecule type" value="Genomic_DNA"/>
</dbReference>
<keyword evidence="6 8" id="KW-0808">Transferase</keyword>
<keyword evidence="6" id="KW-0479">Metal-binding</keyword>
<dbReference type="InterPro" id="IPR036135">
    <property type="entry name" value="MoeA_linker/N_sf"/>
</dbReference>
<keyword evidence="6" id="KW-0460">Magnesium</keyword>
<name>A0A2T2YM57_9BACT</name>
<dbReference type="EC" id="2.10.1.1" evidence="6"/>
<dbReference type="SUPFAM" id="SSF63867">
    <property type="entry name" value="MoeA C-terminal domain-like"/>
    <property type="match status" value="1"/>
</dbReference>
<dbReference type="Pfam" id="PF00994">
    <property type="entry name" value="MoCF_biosynth"/>
    <property type="match status" value="1"/>
</dbReference>
<evidence type="ECO:0000256" key="3">
    <source>
        <dbReference type="ARBA" id="ARBA00010763"/>
    </source>
</evidence>
<comment type="similarity">
    <text evidence="3 6">Belongs to the MoeA family.</text>
</comment>
<dbReference type="InterPro" id="IPR001453">
    <property type="entry name" value="MoaB/Mog_dom"/>
</dbReference>
<evidence type="ECO:0000313" key="9">
    <source>
        <dbReference type="Proteomes" id="UP000240357"/>
    </source>
</evidence>
<keyword evidence="4 6" id="KW-0501">Molybdenum cofactor biosynthesis</keyword>
<dbReference type="Pfam" id="PF03454">
    <property type="entry name" value="MoeA_C"/>
    <property type="match status" value="1"/>
</dbReference>
<proteinExistence type="inferred from homology"/>
<accession>A0A2T2YM57</accession>
<dbReference type="UniPathway" id="UPA00344"/>
<evidence type="ECO:0000256" key="4">
    <source>
        <dbReference type="ARBA" id="ARBA00023150"/>
    </source>
</evidence>
<dbReference type="OrthoDB" id="9804758at2"/>
<dbReference type="SUPFAM" id="SSF53218">
    <property type="entry name" value="Molybdenum cofactor biosynthesis proteins"/>
    <property type="match status" value="1"/>
</dbReference>
<feature type="domain" description="MoaB/Mog" evidence="7">
    <location>
        <begin position="180"/>
        <end position="318"/>
    </location>
</feature>
<dbReference type="Gene3D" id="2.170.190.11">
    <property type="entry name" value="Molybdopterin biosynthesis moea protein, domain 3"/>
    <property type="match status" value="1"/>
</dbReference>
<dbReference type="InterPro" id="IPR005110">
    <property type="entry name" value="MoeA_linker/N"/>
</dbReference>
<dbReference type="AlphaFoldDB" id="A0A2T2YM57"/>
<evidence type="ECO:0000256" key="2">
    <source>
        <dbReference type="ARBA" id="ARBA00005046"/>
    </source>
</evidence>
<dbReference type="GO" id="GO:0006777">
    <property type="term" value="P:Mo-molybdopterin cofactor biosynthetic process"/>
    <property type="evidence" value="ECO:0007669"/>
    <property type="project" value="UniProtKB-UniRule"/>
</dbReference>
<comment type="caution">
    <text evidence="8">The sequence shown here is derived from an EMBL/GenBank/DDBJ whole genome shotgun (WGS) entry which is preliminary data.</text>
</comment>
<comment type="cofactor">
    <cofactor evidence="6">
        <name>Mg(2+)</name>
        <dbReference type="ChEBI" id="CHEBI:18420"/>
    </cofactor>
</comment>
<dbReference type="RefSeq" id="WP_106932775.1">
    <property type="nucleotide sequence ID" value="NZ_PYFT01000001.1"/>
</dbReference>